<protein>
    <submittedName>
        <fullName evidence="3">Retrotrans_gag domain-containing protein</fullName>
    </submittedName>
</protein>
<dbReference type="InterPro" id="IPR005162">
    <property type="entry name" value="Retrotrans_gag_dom"/>
</dbReference>
<accession>A0A1A9ZZU4</accession>
<reference evidence="3" key="2">
    <citation type="submission" date="2020-05" db="UniProtKB">
        <authorList>
            <consortium name="EnsemblMetazoa"/>
        </authorList>
    </citation>
    <scope>IDENTIFICATION</scope>
    <source>
        <strain evidence="3">IAEA</strain>
    </source>
</reference>
<dbReference type="AlphaFoldDB" id="A0A1A9ZZU4"/>
<feature type="region of interest" description="Disordered" evidence="1">
    <location>
        <begin position="196"/>
        <end position="215"/>
    </location>
</feature>
<dbReference type="VEuPathDB" id="VectorBase:GPAI030099"/>
<evidence type="ECO:0000259" key="2">
    <source>
        <dbReference type="Pfam" id="PF03732"/>
    </source>
</evidence>
<proteinExistence type="predicted"/>
<feature type="domain" description="Retrotransposon gag" evidence="2">
    <location>
        <begin position="23"/>
        <end position="105"/>
    </location>
</feature>
<name>A0A1A9ZZU4_GLOPL</name>
<reference evidence="4" key="1">
    <citation type="submission" date="2014-03" db="EMBL/GenBank/DDBJ databases">
        <authorList>
            <person name="Aksoy S."/>
            <person name="Warren W."/>
            <person name="Wilson R.K."/>
        </authorList>
    </citation>
    <scope>NUCLEOTIDE SEQUENCE [LARGE SCALE GENOMIC DNA]</scope>
    <source>
        <strain evidence="4">IAEA</strain>
    </source>
</reference>
<dbReference type="Proteomes" id="UP000092445">
    <property type="component" value="Unassembled WGS sequence"/>
</dbReference>
<dbReference type="Pfam" id="PF03732">
    <property type="entry name" value="Retrotrans_gag"/>
    <property type="match status" value="1"/>
</dbReference>
<organism evidence="3 4">
    <name type="scientific">Glossina pallidipes</name>
    <name type="common">Tsetse fly</name>
    <dbReference type="NCBI Taxonomy" id="7398"/>
    <lineage>
        <taxon>Eukaryota</taxon>
        <taxon>Metazoa</taxon>
        <taxon>Ecdysozoa</taxon>
        <taxon>Arthropoda</taxon>
        <taxon>Hexapoda</taxon>
        <taxon>Insecta</taxon>
        <taxon>Pterygota</taxon>
        <taxon>Neoptera</taxon>
        <taxon>Endopterygota</taxon>
        <taxon>Diptera</taxon>
        <taxon>Brachycera</taxon>
        <taxon>Muscomorpha</taxon>
        <taxon>Hippoboscoidea</taxon>
        <taxon>Glossinidae</taxon>
        <taxon>Glossina</taxon>
    </lineage>
</organism>
<evidence type="ECO:0000313" key="3">
    <source>
        <dbReference type="EnsemblMetazoa" id="GPAI030099-PA"/>
    </source>
</evidence>
<sequence length="339" mass="39073">MGVQLRWPHGAASVDKDRLSATMVVMLRDRALTWYRSNNQQWTSWEKFRTDFTRFFVPLRHLDRLEDYIRRRTQRPRENFQDYVPPVQDMMRHTLMSEGQQLERIYMNAQPEYLRYIRRRDFSRLAELMELASDLEAIPTGNATREIPRDANREPQIGARRPTSLSPQWHILPQQNSITVTGLREVHASQQVLKSATTVSGTRRNNGHNNKLSSNSHLNNHVIHVIINNDEPRTNDLNNTRYNNNNVSPYIKTTATTATTQTSATAVNRRLSQLTSDDQQANKKFITNMPRHTCDSGFFITHLSLTTFSADHTNDVAVVIIGTSATVVATATPKIYLEW</sequence>
<evidence type="ECO:0000256" key="1">
    <source>
        <dbReference type="SAM" id="MobiDB-lite"/>
    </source>
</evidence>
<keyword evidence="4" id="KW-1185">Reference proteome</keyword>
<dbReference type="EnsemblMetazoa" id="GPAI030099-RA">
    <property type="protein sequence ID" value="GPAI030099-PA"/>
    <property type="gene ID" value="GPAI030099"/>
</dbReference>
<evidence type="ECO:0000313" key="4">
    <source>
        <dbReference type="Proteomes" id="UP000092445"/>
    </source>
</evidence>